<feature type="region of interest" description="Disordered" evidence="1">
    <location>
        <begin position="1"/>
        <end position="22"/>
    </location>
</feature>
<evidence type="ECO:0008006" key="4">
    <source>
        <dbReference type="Google" id="ProtNLM"/>
    </source>
</evidence>
<dbReference type="STRING" id="419479.SAMN04488563_0421"/>
<dbReference type="InterPro" id="IPR027417">
    <property type="entry name" value="P-loop_NTPase"/>
</dbReference>
<dbReference type="RefSeq" id="WP_046766641.1">
    <property type="nucleotide sequence ID" value="NZ_KQ061219.1"/>
</dbReference>
<dbReference type="EMBL" id="LT629791">
    <property type="protein sequence ID" value="SDU17291.1"/>
    <property type="molecule type" value="Genomic_DNA"/>
</dbReference>
<sequence length="506" mass="53948">MTRPSPLLVPAGETRAQRRARIDAQRGIRRAAVQARREEARRVAAADRAAAPGRDIPSGGEHRPGALRTWRRLRLPAHRATTATLAAAYLFQAEGGLALPGMVIGHDAYTRAAFCFDPWVLYAAGVLTNPNVLIAGEIGSGKSALAKTLLGRGRAFGHRAYVPGDVKGEWTPIAAALGGATISLGAGRPTRLNPLDAGRRPQDVGDPEWDVEVRSRRLELLRSLIEQLGGQPINPTERTAVAAAVDAAVAAHTTPVLPHVVDHLFAPDLTRPLPAGFTSHAELREAGRQPGHLLATLVFGELAGLVDAPSTVRFDPSLPILTIDISALGETNPALPLVMACTSAWTEAALRDPSDGQRFIVYDEAWRILRELALARRMQTQWKLSRAWGLSNVAVVHRLSDFAAVGDAGSELRALSEGLVADTATRIVYRQRADQVAATAVALGLTGPERALLSALAKGTGLWRIGERSGQIVAHTLAPAELAVVDTDHRMSRNPDRFAVPSVADG</sequence>
<organism evidence="2 3">
    <name type="scientific">Jiangella alkaliphila</name>
    <dbReference type="NCBI Taxonomy" id="419479"/>
    <lineage>
        <taxon>Bacteria</taxon>
        <taxon>Bacillati</taxon>
        <taxon>Actinomycetota</taxon>
        <taxon>Actinomycetes</taxon>
        <taxon>Jiangellales</taxon>
        <taxon>Jiangellaceae</taxon>
        <taxon>Jiangella</taxon>
    </lineage>
</organism>
<dbReference type="Gene3D" id="3.40.50.300">
    <property type="entry name" value="P-loop containing nucleotide triphosphate hydrolases"/>
    <property type="match status" value="2"/>
</dbReference>
<proteinExistence type="predicted"/>
<dbReference type="OrthoDB" id="9804380at2"/>
<dbReference type="Proteomes" id="UP000182977">
    <property type="component" value="Chromosome I"/>
</dbReference>
<evidence type="ECO:0000313" key="2">
    <source>
        <dbReference type="EMBL" id="SDU17291.1"/>
    </source>
</evidence>
<evidence type="ECO:0000313" key="3">
    <source>
        <dbReference type="Proteomes" id="UP000182977"/>
    </source>
</evidence>
<dbReference type="AlphaFoldDB" id="A0A1H2GCV2"/>
<protein>
    <recommendedName>
        <fullName evidence="4">AAA-like domain-containing protein</fullName>
    </recommendedName>
</protein>
<dbReference type="SUPFAM" id="SSF52540">
    <property type="entry name" value="P-loop containing nucleoside triphosphate hydrolases"/>
    <property type="match status" value="1"/>
</dbReference>
<reference evidence="3" key="1">
    <citation type="submission" date="2016-10" db="EMBL/GenBank/DDBJ databases">
        <authorList>
            <person name="Varghese N."/>
            <person name="Submissions S."/>
        </authorList>
    </citation>
    <scope>NUCLEOTIDE SEQUENCE [LARGE SCALE GENOMIC DNA]</scope>
    <source>
        <strain evidence="3">DSM 45079</strain>
    </source>
</reference>
<name>A0A1H2GCV2_9ACTN</name>
<keyword evidence="3" id="KW-1185">Reference proteome</keyword>
<accession>A0A1H2GCV2</accession>
<evidence type="ECO:0000256" key="1">
    <source>
        <dbReference type="SAM" id="MobiDB-lite"/>
    </source>
</evidence>
<gene>
    <name evidence="2" type="ORF">SAMN04488563_0421</name>
</gene>
<feature type="region of interest" description="Disordered" evidence="1">
    <location>
        <begin position="43"/>
        <end position="64"/>
    </location>
</feature>